<evidence type="ECO:0000256" key="2">
    <source>
        <dbReference type="ARBA" id="ARBA00023002"/>
    </source>
</evidence>
<dbReference type="RefSeq" id="WP_067025804.1">
    <property type="nucleotide sequence ID" value="NZ_JRNY01000003.1"/>
</dbReference>
<proteinExistence type="inferred from homology"/>
<evidence type="ECO:0000313" key="4">
    <source>
        <dbReference type="EMBL" id="OCG74326.1"/>
    </source>
</evidence>
<dbReference type="SUPFAM" id="SSF52218">
    <property type="entry name" value="Flavoproteins"/>
    <property type="match status" value="1"/>
</dbReference>
<gene>
    <name evidence="4" type="ORF">A7J15_05675</name>
</gene>
<dbReference type="AlphaFoldDB" id="A0A1B9NCJ9"/>
<dbReference type="PANTHER" id="PTHR10204">
    <property type="entry name" value="NAD P H OXIDOREDUCTASE-RELATED"/>
    <property type="match status" value="1"/>
</dbReference>
<keyword evidence="2" id="KW-0560">Oxidoreductase</keyword>
<keyword evidence="5" id="KW-1185">Reference proteome</keyword>
<dbReference type="Proteomes" id="UP000093355">
    <property type="component" value="Unassembled WGS sequence"/>
</dbReference>
<accession>A0A1B9NCJ9</accession>
<protein>
    <recommendedName>
        <fullName evidence="3">Flavodoxin-like fold domain-containing protein</fullName>
    </recommendedName>
</protein>
<dbReference type="PANTHER" id="PTHR10204:SF34">
    <property type="entry name" value="NAD(P)H DEHYDROGENASE [QUINONE] 1 ISOFORM 1"/>
    <property type="match status" value="1"/>
</dbReference>
<dbReference type="InterPro" id="IPR051545">
    <property type="entry name" value="NAD(P)H_dehydrogenase_qn"/>
</dbReference>
<reference evidence="4 5" key="1">
    <citation type="submission" date="2016-05" db="EMBL/GenBank/DDBJ databases">
        <authorList>
            <person name="Lavstsen T."/>
            <person name="Jespersen J.S."/>
        </authorList>
    </citation>
    <scope>NUCLEOTIDE SEQUENCE [LARGE SCALE GENOMIC DNA]</scope>
    <source>
        <strain evidence="4 5">YLB-01</strain>
    </source>
</reference>
<evidence type="ECO:0000313" key="5">
    <source>
        <dbReference type="Proteomes" id="UP000093355"/>
    </source>
</evidence>
<comment type="caution">
    <text evidence="4">The sequence shown here is derived from an EMBL/GenBank/DDBJ whole genome shotgun (WGS) entry which is preliminary data.</text>
</comment>
<comment type="similarity">
    <text evidence="1">Belongs to the NAD(P)H dehydrogenase (quinone) family.</text>
</comment>
<feature type="domain" description="Flavodoxin-like fold" evidence="3">
    <location>
        <begin position="1"/>
        <end position="177"/>
    </location>
</feature>
<organism evidence="4 5">
    <name type="scientific">Microbacterium sediminis</name>
    <dbReference type="NCBI Taxonomy" id="904291"/>
    <lineage>
        <taxon>Bacteria</taxon>
        <taxon>Bacillati</taxon>
        <taxon>Actinomycetota</taxon>
        <taxon>Actinomycetes</taxon>
        <taxon>Micrococcales</taxon>
        <taxon>Microbacteriaceae</taxon>
        <taxon>Microbacterium</taxon>
    </lineage>
</organism>
<dbReference type="GO" id="GO:0005829">
    <property type="term" value="C:cytosol"/>
    <property type="evidence" value="ECO:0007669"/>
    <property type="project" value="TreeGrafter"/>
</dbReference>
<evidence type="ECO:0000259" key="3">
    <source>
        <dbReference type="Pfam" id="PF02525"/>
    </source>
</evidence>
<dbReference type="EMBL" id="LXMD01000022">
    <property type="protein sequence ID" value="OCG74326.1"/>
    <property type="molecule type" value="Genomic_DNA"/>
</dbReference>
<dbReference type="InterPro" id="IPR003680">
    <property type="entry name" value="Flavodoxin_fold"/>
</dbReference>
<dbReference type="STRING" id="904291.A7J15_05675"/>
<dbReference type="Gene3D" id="3.40.50.360">
    <property type="match status" value="1"/>
</dbReference>
<dbReference type="Pfam" id="PF02525">
    <property type="entry name" value="Flavodoxin_2"/>
    <property type="match status" value="1"/>
</dbReference>
<sequence>MSTLVIDGHPDADSLVASLARRYAEAHGDARLIAVRDLDFDPVLRRGYHADQQLEPDLQEALEAIFAASHIVVATPVWWASVPALLKGFFDRVLLPKVTYRYRSNGLPEGLLAGRTGRLIVTSDSPRWFLALAGDSTVTHVRNQTMRFCGIRPVRTSRFTDVRHADEARRAAWLDRITADAERDAARAPRREEAAALAARREEAAALAAR</sequence>
<dbReference type="OrthoDB" id="9798454at2"/>
<dbReference type="InterPro" id="IPR029039">
    <property type="entry name" value="Flavoprotein-like_sf"/>
</dbReference>
<name>A0A1B9NCJ9_9MICO</name>
<evidence type="ECO:0000256" key="1">
    <source>
        <dbReference type="ARBA" id="ARBA00006252"/>
    </source>
</evidence>
<dbReference type="GO" id="GO:0003955">
    <property type="term" value="F:NAD(P)H dehydrogenase (quinone) activity"/>
    <property type="evidence" value="ECO:0007669"/>
    <property type="project" value="TreeGrafter"/>
</dbReference>